<gene>
    <name evidence="2" type="ORF">HDF14_001070</name>
</gene>
<dbReference type="AlphaFoldDB" id="A0A9X0QBU1"/>
<dbReference type="Pfam" id="PF02754">
    <property type="entry name" value="CCG"/>
    <property type="match status" value="2"/>
</dbReference>
<organism evidence="2 3">
    <name type="scientific">Tunturiibacter gelidiferens</name>
    <dbReference type="NCBI Taxonomy" id="3069689"/>
    <lineage>
        <taxon>Bacteria</taxon>
        <taxon>Pseudomonadati</taxon>
        <taxon>Acidobacteriota</taxon>
        <taxon>Terriglobia</taxon>
        <taxon>Terriglobales</taxon>
        <taxon>Acidobacteriaceae</taxon>
        <taxon>Tunturiibacter</taxon>
    </lineage>
</organism>
<dbReference type="PANTHER" id="PTHR30296">
    <property type="entry name" value="UNCHARACTERIZED PROTEIN YKGE"/>
    <property type="match status" value="1"/>
</dbReference>
<feature type="domain" description="Cysteine-rich" evidence="1">
    <location>
        <begin position="144"/>
        <end position="237"/>
    </location>
</feature>
<dbReference type="InterPro" id="IPR004017">
    <property type="entry name" value="Cys_rich_dom"/>
</dbReference>
<keyword evidence="3" id="KW-1185">Reference proteome</keyword>
<dbReference type="EMBL" id="JACHEB010000002">
    <property type="protein sequence ID" value="MBB5327465.1"/>
    <property type="molecule type" value="Genomic_DNA"/>
</dbReference>
<evidence type="ECO:0000259" key="1">
    <source>
        <dbReference type="Pfam" id="PF02754"/>
    </source>
</evidence>
<dbReference type="Proteomes" id="UP000535182">
    <property type="component" value="Unassembled WGS sequence"/>
</dbReference>
<sequence length="263" mass="28664">MIFPVSATNGSATQKGLRVGLFIPCYIDMIFPEVGIATLQLLERFGLDVHFPLGQTCCGQPMSNSGDESNAAAAEHLFVENFAPFDYVVGPAGSCVKQVRCHFDAIEQTDDVRHVRQETYELVEFLHDILQVDSFPWAEFQHSVALHNSCSSIRGLGIAKPSEIMGAPFDKSAALLSKVRGLVLVPVDRPDDCCGFGGTFCVTDEAVSARMGLDKVHDHLRHGAEYVVSPDMSCLMHQQGIARRAGLDLKYVHVAQVLNGGPF</sequence>
<proteinExistence type="predicted"/>
<protein>
    <submittedName>
        <fullName evidence="2">L-lactate dehydrogenase complex protein LldE</fullName>
    </submittedName>
</protein>
<dbReference type="GO" id="GO:0005829">
    <property type="term" value="C:cytosol"/>
    <property type="evidence" value="ECO:0007669"/>
    <property type="project" value="TreeGrafter"/>
</dbReference>
<evidence type="ECO:0000313" key="2">
    <source>
        <dbReference type="EMBL" id="MBB5327465.1"/>
    </source>
</evidence>
<dbReference type="RefSeq" id="WP_183974178.1">
    <property type="nucleotide sequence ID" value="NZ_JACHEB010000002.1"/>
</dbReference>
<reference evidence="2 3" key="1">
    <citation type="submission" date="2020-08" db="EMBL/GenBank/DDBJ databases">
        <title>Genomic Encyclopedia of Type Strains, Phase IV (KMG-V): Genome sequencing to study the core and pangenomes of soil and plant-associated prokaryotes.</title>
        <authorList>
            <person name="Whitman W."/>
        </authorList>
    </citation>
    <scope>NUCLEOTIDE SEQUENCE [LARGE SCALE GENOMIC DNA]</scope>
    <source>
        <strain evidence="2 3">X5P2</strain>
    </source>
</reference>
<name>A0A9X0QBU1_9BACT</name>
<dbReference type="PANTHER" id="PTHR30296:SF0">
    <property type="entry name" value="LACTATE UTILIZATION PROTEIN A"/>
    <property type="match status" value="1"/>
</dbReference>
<comment type="caution">
    <text evidence="2">The sequence shown here is derived from an EMBL/GenBank/DDBJ whole genome shotgun (WGS) entry which is preliminary data.</text>
</comment>
<feature type="domain" description="Cysteine-rich" evidence="1">
    <location>
        <begin position="19"/>
        <end position="99"/>
    </location>
</feature>
<accession>A0A9X0QBU1</accession>
<evidence type="ECO:0000313" key="3">
    <source>
        <dbReference type="Proteomes" id="UP000535182"/>
    </source>
</evidence>
<dbReference type="GO" id="GO:0016491">
    <property type="term" value="F:oxidoreductase activity"/>
    <property type="evidence" value="ECO:0007669"/>
    <property type="project" value="UniProtKB-ARBA"/>
</dbReference>